<dbReference type="RefSeq" id="WP_073391911.1">
    <property type="nucleotide sequence ID" value="NZ_FQVU01000005.1"/>
</dbReference>
<feature type="region of interest" description="Disordered" evidence="1">
    <location>
        <begin position="93"/>
        <end position="136"/>
    </location>
</feature>
<organism evidence="2 3">
    <name type="scientific">Jatrophihabitans endophyticus</name>
    <dbReference type="NCBI Taxonomy" id="1206085"/>
    <lineage>
        <taxon>Bacteria</taxon>
        <taxon>Bacillati</taxon>
        <taxon>Actinomycetota</taxon>
        <taxon>Actinomycetes</taxon>
        <taxon>Jatrophihabitantales</taxon>
        <taxon>Jatrophihabitantaceae</taxon>
        <taxon>Jatrophihabitans</taxon>
    </lineage>
</organism>
<feature type="compositionally biased region" description="Low complexity" evidence="1">
    <location>
        <begin position="95"/>
        <end position="107"/>
    </location>
</feature>
<accession>A0A1M5S7G4</accession>
<feature type="compositionally biased region" description="Pro residues" evidence="1">
    <location>
        <begin position="115"/>
        <end position="127"/>
    </location>
</feature>
<protein>
    <submittedName>
        <fullName evidence="2">Uncharacterized protein</fullName>
    </submittedName>
</protein>
<dbReference type="Proteomes" id="UP000186132">
    <property type="component" value="Unassembled WGS sequence"/>
</dbReference>
<evidence type="ECO:0000313" key="3">
    <source>
        <dbReference type="Proteomes" id="UP000186132"/>
    </source>
</evidence>
<dbReference type="STRING" id="1206085.SAMN05443575_3762"/>
<sequence>MTRLHVEIEDFTDAALVMRTRIADPARIALGSVGTALDHCGAMAGDDEGGRAWAAAYDPAADSVLQATAQLIVAADRTADMFSRSALNYAAAEDASTTGGSPASSATELDRLPPTDHPAPRPSPPPTAAGGGGGEPTGWGVIRHLVGYVWPNGHQDRLRDAAAAYRECALAVEALQATPALASMRFAVDRLPEADDIVAVCQGMHDRLQRLAEAHRTLAGACEALATHLDQCHSEVAAELRELLMESVAIQAAGAFFSAFTLGAAEGPAQTAQAARLSAVAARVAQLIRRFTAAAKALDATIATATETAASIVRSLEALGQARLVTATVGKVPRTIRVTHMATEGREAAAAGRLARAGSAAVKMPSRLAGRKMGDPGVWGNPARLSNHFKRHGAAVGAGSEQEYVRKASDMLQRAMRGELPRKIARNGDIRVYDPKTGSFASYRPDGATRTFFVPTSSTYFERQPGVLR</sequence>
<keyword evidence="3" id="KW-1185">Reference proteome</keyword>
<evidence type="ECO:0000313" key="2">
    <source>
        <dbReference type="EMBL" id="SHH34537.1"/>
    </source>
</evidence>
<dbReference type="OrthoDB" id="4504727at2"/>
<proteinExistence type="predicted"/>
<dbReference type="EMBL" id="FQVU01000005">
    <property type="protein sequence ID" value="SHH34537.1"/>
    <property type="molecule type" value="Genomic_DNA"/>
</dbReference>
<dbReference type="AlphaFoldDB" id="A0A1M5S7G4"/>
<gene>
    <name evidence="2" type="ORF">SAMN05443575_3762</name>
</gene>
<name>A0A1M5S7G4_9ACTN</name>
<reference evidence="2 3" key="1">
    <citation type="submission" date="2016-11" db="EMBL/GenBank/DDBJ databases">
        <authorList>
            <person name="Jaros S."/>
            <person name="Januszkiewicz K."/>
            <person name="Wedrychowicz H."/>
        </authorList>
    </citation>
    <scope>NUCLEOTIDE SEQUENCE [LARGE SCALE GENOMIC DNA]</scope>
    <source>
        <strain evidence="2 3">DSM 45627</strain>
    </source>
</reference>
<evidence type="ECO:0000256" key="1">
    <source>
        <dbReference type="SAM" id="MobiDB-lite"/>
    </source>
</evidence>